<proteinExistence type="predicted"/>
<accession>A0A0V1EIP3</accession>
<dbReference type="EMBL" id="JYDR01000032">
    <property type="protein sequence ID" value="KRY73685.1"/>
    <property type="molecule type" value="Genomic_DNA"/>
</dbReference>
<dbReference type="SUPFAM" id="SSF57756">
    <property type="entry name" value="Retrovirus zinc finger-like domains"/>
    <property type="match status" value="1"/>
</dbReference>
<reference evidence="4 5" key="1">
    <citation type="submission" date="2015-01" db="EMBL/GenBank/DDBJ databases">
        <title>Evolution of Trichinella species and genotypes.</title>
        <authorList>
            <person name="Korhonen P.K."/>
            <person name="Edoardo P."/>
            <person name="Giuseppe L.R."/>
            <person name="Gasser R.B."/>
        </authorList>
    </citation>
    <scope>NUCLEOTIDE SEQUENCE [LARGE SCALE GENOMIC DNA]</scope>
    <source>
        <strain evidence="4">ISS13</strain>
    </source>
</reference>
<dbReference type="AlphaFoldDB" id="A0A0V1EIP3"/>
<feature type="domain" description="CCHC-type" evidence="3">
    <location>
        <begin position="230"/>
        <end position="245"/>
    </location>
</feature>
<dbReference type="Proteomes" id="UP000054632">
    <property type="component" value="Unassembled WGS sequence"/>
</dbReference>
<feature type="region of interest" description="Disordered" evidence="2">
    <location>
        <begin position="1"/>
        <end position="37"/>
    </location>
</feature>
<evidence type="ECO:0000256" key="2">
    <source>
        <dbReference type="SAM" id="MobiDB-lite"/>
    </source>
</evidence>
<evidence type="ECO:0000313" key="4">
    <source>
        <dbReference type="EMBL" id="KRY73685.1"/>
    </source>
</evidence>
<dbReference type="Gene3D" id="4.10.60.10">
    <property type="entry name" value="Zinc finger, CCHC-type"/>
    <property type="match status" value="1"/>
</dbReference>
<dbReference type="GO" id="GO:0019899">
    <property type="term" value="F:enzyme binding"/>
    <property type="evidence" value="ECO:0007669"/>
    <property type="project" value="UniProtKB-ARBA"/>
</dbReference>
<name>A0A0V1EIP3_TRIPS</name>
<evidence type="ECO:0000313" key="5">
    <source>
        <dbReference type="Proteomes" id="UP000054632"/>
    </source>
</evidence>
<protein>
    <recommendedName>
        <fullName evidence="3">CCHC-type domain-containing protein</fullName>
    </recommendedName>
</protein>
<dbReference type="SMART" id="SM00343">
    <property type="entry name" value="ZnF_C2HC"/>
    <property type="match status" value="1"/>
</dbReference>
<organism evidence="4 5">
    <name type="scientific">Trichinella pseudospiralis</name>
    <name type="common">Parasitic roundworm</name>
    <dbReference type="NCBI Taxonomy" id="6337"/>
    <lineage>
        <taxon>Eukaryota</taxon>
        <taxon>Metazoa</taxon>
        <taxon>Ecdysozoa</taxon>
        <taxon>Nematoda</taxon>
        <taxon>Enoplea</taxon>
        <taxon>Dorylaimia</taxon>
        <taxon>Trichinellida</taxon>
        <taxon>Trichinellidae</taxon>
        <taxon>Trichinella</taxon>
    </lineage>
</organism>
<evidence type="ECO:0000259" key="3">
    <source>
        <dbReference type="PROSITE" id="PS50158"/>
    </source>
</evidence>
<evidence type="ECO:0000256" key="1">
    <source>
        <dbReference type="PROSITE-ProRule" id="PRU00047"/>
    </source>
</evidence>
<sequence>MTTRRRDREFENEQLRSEGGRTGAEAEAEQRTPPGGLLQWGPAWEMTLRGVRTAGYGLLPAFSPVIDPIEWLDTVEDFFLINDVPSARQAASVCLLMTKAVRRELFPPGSSDVASWTPTTTTSLRSSLRYASVDYASERTSRSETLLAKWLKKLRLWEPATLTKARQLTERLVEIEEEIKEGRRRAVNEDATENGGLDKAVDSLARGLEKMEAAQDRPSRLRSTRRPTECFECGDLGHFRRDCPQLRTRTLPARPLNSGIRDRRLLAMMELKAGHATSVVGKLNGLEIPLFLDSGAVVSVVPLSTWQKFSEGEHLEATGGSTFSATGKGCASAARERCRYRLEAGGDEYTSQSLRQADRLAWTRRQSSGPHPVGHYKCIDG</sequence>
<dbReference type="GO" id="GO:0003676">
    <property type="term" value="F:nucleic acid binding"/>
    <property type="evidence" value="ECO:0007669"/>
    <property type="project" value="InterPro"/>
</dbReference>
<feature type="compositionally biased region" description="Basic and acidic residues" evidence="2">
    <location>
        <begin position="1"/>
        <end position="19"/>
    </location>
</feature>
<gene>
    <name evidence="4" type="ORF">T4A_13985</name>
</gene>
<dbReference type="InterPro" id="IPR001878">
    <property type="entry name" value="Znf_CCHC"/>
</dbReference>
<comment type="caution">
    <text evidence="4">The sequence shown here is derived from an EMBL/GenBank/DDBJ whole genome shotgun (WGS) entry which is preliminary data.</text>
</comment>
<dbReference type="PROSITE" id="PS50158">
    <property type="entry name" value="ZF_CCHC"/>
    <property type="match status" value="1"/>
</dbReference>
<dbReference type="Pfam" id="PF00098">
    <property type="entry name" value="zf-CCHC"/>
    <property type="match status" value="1"/>
</dbReference>
<keyword evidence="1" id="KW-0479">Metal-binding</keyword>
<dbReference type="GO" id="GO:0008270">
    <property type="term" value="F:zinc ion binding"/>
    <property type="evidence" value="ECO:0007669"/>
    <property type="project" value="UniProtKB-KW"/>
</dbReference>
<keyword evidence="1" id="KW-0862">Zinc</keyword>
<dbReference type="InterPro" id="IPR036875">
    <property type="entry name" value="Znf_CCHC_sf"/>
</dbReference>
<keyword evidence="1" id="KW-0863">Zinc-finger</keyword>